<evidence type="ECO:0000313" key="2">
    <source>
        <dbReference type="Proteomes" id="UP000007322"/>
    </source>
</evidence>
<keyword evidence="2" id="KW-1185">Reference proteome</keyword>
<organism evidence="1 2">
    <name type="scientific">Thermothelomyces thermophilus (strain ATCC 42464 / BCRC 31852 / DSM 1799)</name>
    <name type="common">Sporotrichum thermophile</name>
    <dbReference type="NCBI Taxonomy" id="573729"/>
    <lineage>
        <taxon>Eukaryota</taxon>
        <taxon>Fungi</taxon>
        <taxon>Dikarya</taxon>
        <taxon>Ascomycota</taxon>
        <taxon>Pezizomycotina</taxon>
        <taxon>Sordariomycetes</taxon>
        <taxon>Sordariomycetidae</taxon>
        <taxon>Sordariales</taxon>
        <taxon>Chaetomiaceae</taxon>
        <taxon>Thermothelomyces</taxon>
    </lineage>
</organism>
<reference evidence="1 2" key="1">
    <citation type="journal article" date="2011" name="Nat. Biotechnol.">
        <title>Comparative genomic analysis of the thermophilic biomass-degrading fungi Myceliophthora thermophila and Thielavia terrestris.</title>
        <authorList>
            <person name="Berka R.M."/>
            <person name="Grigoriev I.V."/>
            <person name="Otillar R."/>
            <person name="Salamov A."/>
            <person name="Grimwood J."/>
            <person name="Reid I."/>
            <person name="Ishmael N."/>
            <person name="John T."/>
            <person name="Darmond C."/>
            <person name="Moisan M.-C."/>
            <person name="Henrissat B."/>
            <person name="Coutinho P.M."/>
            <person name="Lombard V."/>
            <person name="Natvig D.O."/>
            <person name="Lindquist E."/>
            <person name="Schmutz J."/>
            <person name="Lucas S."/>
            <person name="Harris P."/>
            <person name="Powlowski J."/>
            <person name="Bellemare A."/>
            <person name="Taylor D."/>
            <person name="Butler G."/>
            <person name="de Vries R.P."/>
            <person name="Allijn I.E."/>
            <person name="van den Brink J."/>
            <person name="Ushinsky S."/>
            <person name="Storms R."/>
            <person name="Powell A.J."/>
            <person name="Paulsen I.T."/>
            <person name="Elbourne L.D.H."/>
            <person name="Baker S.E."/>
            <person name="Magnuson J."/>
            <person name="LaBoissiere S."/>
            <person name="Clutterbuck A.J."/>
            <person name="Martinez D."/>
            <person name="Wogulis M."/>
            <person name="de Leon A.L."/>
            <person name="Rey M.W."/>
            <person name="Tsang A."/>
        </authorList>
    </citation>
    <scope>NUCLEOTIDE SEQUENCE [LARGE SCALE GENOMIC DNA]</scope>
    <source>
        <strain evidence="2">ATCC 42464 / BCRC 31852 / DSM 1799</strain>
    </source>
</reference>
<dbReference type="KEGG" id="mtm:MYCTH_95391"/>
<sequence>RCRLPNASALSSVAVPALDNSLIEYTGAVSHRRAPSHQRRALERLDMAKLDTKRGPGVPSQTCFPGHVAVVSTTLMLLLPRSHWSDYSKPRGRYDLALGAHGTSPIGTANPSFLGYATQPQPSRSRPGVVVPEAGAELCPTQVCRTVRDYRRTRPNPTIPGCLDTGSLVHLLRVLHEPTSTTEKVPLSERMVPYRDIFPGKQYHGNVPTLSWCLPDSVGTCFSVPAKEGLADYGNIGRPRSVVALLTEGGQRATISSIATSWVGSVTNKPSTIAHTSPAAASKTIDSGYGS</sequence>
<dbReference type="VEuPathDB" id="FungiDB:MYCTH_95391"/>
<gene>
    <name evidence="1" type="ORF">MYCTH_95391</name>
</gene>
<dbReference type="RefSeq" id="XP_003663742.1">
    <property type="nucleotide sequence ID" value="XM_003663694.1"/>
</dbReference>
<dbReference type="GeneID" id="11510032"/>
<protein>
    <submittedName>
        <fullName evidence="1">Uncharacterized protein</fullName>
    </submittedName>
</protein>
<dbReference type="AlphaFoldDB" id="G2QG32"/>
<proteinExistence type="predicted"/>
<evidence type="ECO:0000313" key="1">
    <source>
        <dbReference type="EMBL" id="AEO58497.1"/>
    </source>
</evidence>
<dbReference type="EMBL" id="CP003005">
    <property type="protein sequence ID" value="AEO58497.1"/>
    <property type="molecule type" value="Genomic_DNA"/>
</dbReference>
<feature type="non-terminal residue" evidence="1">
    <location>
        <position position="1"/>
    </location>
</feature>
<name>G2QG32_THET4</name>
<dbReference type="InParanoid" id="G2QG32"/>
<accession>G2QG32</accession>
<dbReference type="Proteomes" id="UP000007322">
    <property type="component" value="Chromosome 4"/>
</dbReference>
<dbReference type="HOGENOM" id="CLU_958322_0_0_1"/>